<keyword evidence="1" id="KW-0808">Transferase</keyword>
<feature type="domain" description="Histidine kinase/HSP90-like ATPase" evidence="2">
    <location>
        <begin position="56"/>
        <end position="170"/>
    </location>
</feature>
<keyword evidence="1" id="KW-0418">Kinase</keyword>
<dbReference type="AlphaFoldDB" id="A0A8J3JHC1"/>
<reference evidence="3 4" key="1">
    <citation type="submission" date="2021-01" db="EMBL/GenBank/DDBJ databases">
        <title>Whole genome shotgun sequence of Catellatospora bangladeshensis NBRC 107357.</title>
        <authorList>
            <person name="Komaki H."/>
            <person name="Tamura T."/>
        </authorList>
    </citation>
    <scope>NUCLEOTIDE SEQUENCE [LARGE SCALE GENOMIC DNA]</scope>
    <source>
        <strain evidence="3 4">NBRC 107357</strain>
    </source>
</reference>
<evidence type="ECO:0000259" key="2">
    <source>
        <dbReference type="Pfam" id="PF13581"/>
    </source>
</evidence>
<proteinExistence type="predicted"/>
<evidence type="ECO:0000313" key="3">
    <source>
        <dbReference type="EMBL" id="GIF84621.1"/>
    </source>
</evidence>
<keyword evidence="1" id="KW-0723">Serine/threonine-protein kinase</keyword>
<dbReference type="InterPro" id="IPR003594">
    <property type="entry name" value="HATPase_dom"/>
</dbReference>
<dbReference type="SUPFAM" id="SSF55874">
    <property type="entry name" value="ATPase domain of HSP90 chaperone/DNA topoisomerase II/histidine kinase"/>
    <property type="match status" value="1"/>
</dbReference>
<evidence type="ECO:0000313" key="4">
    <source>
        <dbReference type="Proteomes" id="UP000601223"/>
    </source>
</evidence>
<dbReference type="PANTHER" id="PTHR35526:SF3">
    <property type="entry name" value="ANTI-SIGMA-F FACTOR RSBW"/>
    <property type="match status" value="1"/>
</dbReference>
<dbReference type="CDD" id="cd16936">
    <property type="entry name" value="HATPase_RsbW-like"/>
    <property type="match status" value="1"/>
</dbReference>
<protein>
    <recommendedName>
        <fullName evidence="2">Histidine kinase/HSP90-like ATPase domain-containing protein</fullName>
    </recommendedName>
</protein>
<dbReference type="InterPro" id="IPR036890">
    <property type="entry name" value="HATPase_C_sf"/>
</dbReference>
<sequence>MGLSRLENAATALPGLPVEQFCSRLIDTLGTDEQRTDDAVALCLRPESPDFHHRMEPDAQQLRHLRRLLADWGTRRHIAAATMTRLQLAVSEATSNAIEHAYHDQAPATITIVGQHEPGGDLVVTVTDTGTWRTPSAEPGNRGRGTGIMRKVSDAFELDTTHAGTTVKLRFSPNGTAP</sequence>
<dbReference type="PANTHER" id="PTHR35526">
    <property type="entry name" value="ANTI-SIGMA-F FACTOR RSBW-RELATED"/>
    <property type="match status" value="1"/>
</dbReference>
<dbReference type="InterPro" id="IPR050267">
    <property type="entry name" value="Anti-sigma-factor_SerPK"/>
</dbReference>
<dbReference type="GO" id="GO:0004674">
    <property type="term" value="F:protein serine/threonine kinase activity"/>
    <property type="evidence" value="ECO:0007669"/>
    <property type="project" value="UniProtKB-KW"/>
</dbReference>
<evidence type="ECO:0000256" key="1">
    <source>
        <dbReference type="ARBA" id="ARBA00022527"/>
    </source>
</evidence>
<accession>A0A8J3JHC1</accession>
<keyword evidence="4" id="KW-1185">Reference proteome</keyword>
<name>A0A8J3JHC1_9ACTN</name>
<dbReference type="EMBL" id="BONF01000039">
    <property type="protein sequence ID" value="GIF84621.1"/>
    <property type="molecule type" value="Genomic_DNA"/>
</dbReference>
<comment type="caution">
    <text evidence="3">The sequence shown here is derived from an EMBL/GenBank/DDBJ whole genome shotgun (WGS) entry which is preliminary data.</text>
</comment>
<dbReference type="Proteomes" id="UP000601223">
    <property type="component" value="Unassembled WGS sequence"/>
</dbReference>
<dbReference type="Pfam" id="PF13581">
    <property type="entry name" value="HATPase_c_2"/>
    <property type="match status" value="1"/>
</dbReference>
<dbReference type="Gene3D" id="3.30.565.10">
    <property type="entry name" value="Histidine kinase-like ATPase, C-terminal domain"/>
    <property type="match status" value="1"/>
</dbReference>
<gene>
    <name evidence="3" type="ORF">Cba03nite_59700</name>
</gene>
<organism evidence="3 4">
    <name type="scientific">Catellatospora bangladeshensis</name>
    <dbReference type="NCBI Taxonomy" id="310355"/>
    <lineage>
        <taxon>Bacteria</taxon>
        <taxon>Bacillati</taxon>
        <taxon>Actinomycetota</taxon>
        <taxon>Actinomycetes</taxon>
        <taxon>Micromonosporales</taxon>
        <taxon>Micromonosporaceae</taxon>
        <taxon>Catellatospora</taxon>
    </lineage>
</organism>